<sequence length="120" mass="13998">MEYFGFASDERSISVSPVIDQCLWPLPLLQMKYLWPLHRLSSLDRTDKKGTSTTTKSPSDLTSRDVADGRRFGAQEIDELHGFSVEETEKHSARTTKGNRVRRNSERIERQRKYIVHCWK</sequence>
<organism evidence="2">
    <name type="scientific">Eucalyptus grandis</name>
    <name type="common">Flooded gum</name>
    <dbReference type="NCBI Taxonomy" id="71139"/>
    <lineage>
        <taxon>Eukaryota</taxon>
        <taxon>Viridiplantae</taxon>
        <taxon>Streptophyta</taxon>
        <taxon>Embryophyta</taxon>
        <taxon>Tracheophyta</taxon>
        <taxon>Spermatophyta</taxon>
        <taxon>Magnoliopsida</taxon>
        <taxon>eudicotyledons</taxon>
        <taxon>Gunneridae</taxon>
        <taxon>Pentapetalae</taxon>
        <taxon>rosids</taxon>
        <taxon>malvids</taxon>
        <taxon>Myrtales</taxon>
        <taxon>Myrtaceae</taxon>
        <taxon>Myrtoideae</taxon>
        <taxon>Eucalypteae</taxon>
        <taxon>Eucalyptus</taxon>
    </lineage>
</organism>
<accession>A0A059BKC6</accession>
<dbReference type="Gramene" id="KCW66160">
    <property type="protein sequence ID" value="KCW66160"/>
    <property type="gene ID" value="EUGRSUZ_G03432"/>
</dbReference>
<feature type="region of interest" description="Disordered" evidence="1">
    <location>
        <begin position="83"/>
        <end position="105"/>
    </location>
</feature>
<dbReference type="AlphaFoldDB" id="A0A059BKC6"/>
<feature type="region of interest" description="Disordered" evidence="1">
    <location>
        <begin position="44"/>
        <end position="69"/>
    </location>
</feature>
<dbReference type="EMBL" id="KK198759">
    <property type="protein sequence ID" value="KCW66160.1"/>
    <property type="molecule type" value="Genomic_DNA"/>
</dbReference>
<evidence type="ECO:0000313" key="2">
    <source>
        <dbReference type="EMBL" id="KCW66160.1"/>
    </source>
</evidence>
<dbReference type="InParanoid" id="A0A059BKC6"/>
<reference evidence="2" key="1">
    <citation type="submission" date="2013-07" db="EMBL/GenBank/DDBJ databases">
        <title>The genome of Eucalyptus grandis.</title>
        <authorList>
            <person name="Schmutz J."/>
            <person name="Hayes R."/>
            <person name="Myburg A."/>
            <person name="Tuskan G."/>
            <person name="Grattapaglia D."/>
            <person name="Rokhsar D.S."/>
        </authorList>
    </citation>
    <scope>NUCLEOTIDE SEQUENCE</scope>
    <source>
        <tissue evidence="2">Leaf extractions</tissue>
    </source>
</reference>
<evidence type="ECO:0000256" key="1">
    <source>
        <dbReference type="SAM" id="MobiDB-lite"/>
    </source>
</evidence>
<feature type="compositionally biased region" description="Basic residues" evidence="1">
    <location>
        <begin position="93"/>
        <end position="102"/>
    </location>
</feature>
<proteinExistence type="predicted"/>
<name>A0A059BKC6_EUCGR</name>
<gene>
    <name evidence="2" type="ORF">EUGRSUZ_G03432</name>
</gene>
<feature type="compositionally biased region" description="Low complexity" evidence="1">
    <location>
        <begin position="51"/>
        <end position="60"/>
    </location>
</feature>
<protein>
    <submittedName>
        <fullName evidence="2">Uncharacterized protein</fullName>
    </submittedName>
</protein>